<evidence type="ECO:0000313" key="10">
    <source>
        <dbReference type="Proteomes" id="UP001283361"/>
    </source>
</evidence>
<evidence type="ECO:0000259" key="8">
    <source>
        <dbReference type="PROSITE" id="PS51412"/>
    </source>
</evidence>
<dbReference type="EMBL" id="JAWDGP010007635">
    <property type="protein sequence ID" value="KAK3710635.1"/>
    <property type="molecule type" value="Genomic_DNA"/>
</dbReference>
<dbReference type="Proteomes" id="UP001283361">
    <property type="component" value="Unassembled WGS sequence"/>
</dbReference>
<protein>
    <recommendedName>
        <fullName evidence="8">MACPF domain-containing protein</fullName>
    </recommendedName>
</protein>
<keyword evidence="5" id="KW-0472">Membrane</keyword>
<evidence type="ECO:0000256" key="3">
    <source>
        <dbReference type="ARBA" id="ARBA00022525"/>
    </source>
</evidence>
<dbReference type="GO" id="GO:0005576">
    <property type="term" value="C:extracellular region"/>
    <property type="evidence" value="ECO:0007669"/>
    <property type="project" value="UniProtKB-SubCell"/>
</dbReference>
<accession>A0AAE0XTB7</accession>
<keyword evidence="4" id="KW-0204">Cytolysis</keyword>
<dbReference type="GO" id="GO:0016020">
    <property type="term" value="C:membrane"/>
    <property type="evidence" value="ECO:0007669"/>
    <property type="project" value="UniProtKB-SubCell"/>
</dbReference>
<evidence type="ECO:0000256" key="7">
    <source>
        <dbReference type="SAM" id="SignalP"/>
    </source>
</evidence>
<comment type="caution">
    <text evidence="9">The sequence shown here is derived from an EMBL/GenBank/DDBJ whole genome shotgun (WGS) entry which is preliminary data.</text>
</comment>
<reference evidence="9" key="1">
    <citation type="journal article" date="2023" name="G3 (Bethesda)">
        <title>A reference genome for the long-term kleptoplast-retaining sea slug Elysia crispata morphotype clarki.</title>
        <authorList>
            <person name="Eastman K.E."/>
            <person name="Pendleton A.L."/>
            <person name="Shaikh M.A."/>
            <person name="Suttiyut T."/>
            <person name="Ogas R."/>
            <person name="Tomko P."/>
            <person name="Gavelis G."/>
            <person name="Widhalm J.R."/>
            <person name="Wisecaver J.H."/>
        </authorList>
    </citation>
    <scope>NUCLEOTIDE SEQUENCE</scope>
    <source>
        <strain evidence="9">ECLA1</strain>
    </source>
</reference>
<evidence type="ECO:0000256" key="4">
    <source>
        <dbReference type="ARBA" id="ARBA00022852"/>
    </source>
</evidence>
<feature type="signal peptide" evidence="7">
    <location>
        <begin position="1"/>
        <end position="32"/>
    </location>
</feature>
<sequence>MDQSNPHIWRFSLRDLLAIIFLMSINLLVVVSEDVECINTPPGVRQMIRGVDITQLDLIPLQFKSDNGFKSPVIKFTCNEKRMYTAGSARYHLPDQLWHITNLPGGWHRADVHLYKTSSDVRSRMTQEVAGEGLNWRFSFSVSGSYAKFQQTLIGSEKYISDVSSFRSSKRVELKPAEDLGMDTIAERQLNAYVGTSGYQCDPAAYHKFINEFGTHYFSTGTFGGYLRSVYETDTEFFSTHTDEEVKAEARTIFIDGGGAGDSSAVSKQFKALSNEQLLFYGGNADLQSPGNVQSWQSTVDANPWLLSGTVKPISDLIRNDRKRSSMERAVEQHLMKAHLVELRRVLTSLKSKHGDSPEIKSNETVLAFLEDKPIWCVANEEVETAVTSINRLLSQYSTSTITTTEPTKSVENGNGHNVLTGTLLSLCLVGALIYCV</sequence>
<dbReference type="InterPro" id="IPR020863">
    <property type="entry name" value="MACPF_CS"/>
</dbReference>
<feature type="domain" description="MACPF" evidence="8">
    <location>
        <begin position="30"/>
        <end position="347"/>
    </location>
</feature>
<evidence type="ECO:0000256" key="2">
    <source>
        <dbReference type="ARBA" id="ARBA00004613"/>
    </source>
</evidence>
<evidence type="ECO:0000256" key="1">
    <source>
        <dbReference type="ARBA" id="ARBA00004370"/>
    </source>
</evidence>
<evidence type="ECO:0000313" key="9">
    <source>
        <dbReference type="EMBL" id="KAK3710635.1"/>
    </source>
</evidence>
<evidence type="ECO:0000256" key="6">
    <source>
        <dbReference type="ARBA" id="ARBA00023157"/>
    </source>
</evidence>
<keyword evidence="6" id="KW-1015">Disulfide bond</keyword>
<comment type="subcellular location">
    <subcellularLocation>
        <location evidence="1">Membrane</location>
    </subcellularLocation>
    <subcellularLocation>
        <location evidence="2">Secreted</location>
    </subcellularLocation>
</comment>
<keyword evidence="7" id="KW-0732">Signal</keyword>
<dbReference type="GO" id="GO:0031640">
    <property type="term" value="P:killing of cells of another organism"/>
    <property type="evidence" value="ECO:0007669"/>
    <property type="project" value="UniProtKB-KW"/>
</dbReference>
<name>A0AAE0XTB7_9GAST</name>
<dbReference type="PANTHER" id="PTHR45742">
    <property type="entry name" value="COMPLEMENT COMPONENT C6"/>
    <property type="match status" value="1"/>
</dbReference>
<organism evidence="9 10">
    <name type="scientific">Elysia crispata</name>
    <name type="common">lettuce slug</name>
    <dbReference type="NCBI Taxonomy" id="231223"/>
    <lineage>
        <taxon>Eukaryota</taxon>
        <taxon>Metazoa</taxon>
        <taxon>Spiralia</taxon>
        <taxon>Lophotrochozoa</taxon>
        <taxon>Mollusca</taxon>
        <taxon>Gastropoda</taxon>
        <taxon>Heterobranchia</taxon>
        <taxon>Euthyneura</taxon>
        <taxon>Panpulmonata</taxon>
        <taxon>Sacoglossa</taxon>
        <taxon>Placobranchoidea</taxon>
        <taxon>Plakobranchidae</taxon>
        <taxon>Elysia</taxon>
    </lineage>
</organism>
<dbReference type="Pfam" id="PF01823">
    <property type="entry name" value="MACPF"/>
    <property type="match status" value="1"/>
</dbReference>
<feature type="chain" id="PRO_5041941613" description="MACPF domain-containing protein" evidence="7">
    <location>
        <begin position="33"/>
        <end position="437"/>
    </location>
</feature>
<keyword evidence="3" id="KW-0964">Secreted</keyword>
<gene>
    <name evidence="9" type="ORF">RRG08_034171</name>
</gene>
<evidence type="ECO:0000256" key="5">
    <source>
        <dbReference type="ARBA" id="ARBA00023136"/>
    </source>
</evidence>
<dbReference type="PANTHER" id="PTHR45742:SF8">
    <property type="entry name" value="FLOCCULATION PROTEIN FLO11"/>
    <property type="match status" value="1"/>
</dbReference>
<dbReference type="PROSITE" id="PS00279">
    <property type="entry name" value="MACPF_1"/>
    <property type="match status" value="1"/>
</dbReference>
<dbReference type="InterPro" id="IPR020864">
    <property type="entry name" value="MACPF"/>
</dbReference>
<dbReference type="SMART" id="SM00457">
    <property type="entry name" value="MACPF"/>
    <property type="match status" value="1"/>
</dbReference>
<keyword evidence="10" id="KW-1185">Reference proteome</keyword>
<proteinExistence type="predicted"/>
<dbReference type="PROSITE" id="PS51412">
    <property type="entry name" value="MACPF_2"/>
    <property type="match status" value="1"/>
</dbReference>
<dbReference type="AlphaFoldDB" id="A0AAE0XTB7"/>